<evidence type="ECO:0000256" key="2">
    <source>
        <dbReference type="ARBA" id="ARBA00022670"/>
    </source>
</evidence>
<dbReference type="GO" id="GO:0046872">
    <property type="term" value="F:metal ion binding"/>
    <property type="evidence" value="ECO:0007669"/>
    <property type="project" value="UniProtKB-UniRule"/>
</dbReference>
<dbReference type="AlphaFoldDB" id="C7R3Z0"/>
<dbReference type="InterPro" id="IPR024079">
    <property type="entry name" value="MetalloPept_cat_dom_sf"/>
</dbReference>
<dbReference type="Gene3D" id="3.40.390.10">
    <property type="entry name" value="Collagenase (Catalytic Domain)"/>
    <property type="match status" value="1"/>
</dbReference>
<dbReference type="InterPro" id="IPR001567">
    <property type="entry name" value="Pept_M3A_M3B_dom"/>
</dbReference>
<accession>C7R3Z0</accession>
<dbReference type="RefSeq" id="WP_015771475.1">
    <property type="nucleotide sequence ID" value="NC_013174.1"/>
</dbReference>
<dbReference type="Gene3D" id="1.10.1370.40">
    <property type="match status" value="1"/>
</dbReference>
<feature type="domain" description="Peptidase M3A/M3B catalytic" evidence="8">
    <location>
        <begin position="248"/>
        <end position="699"/>
    </location>
</feature>
<evidence type="ECO:0000256" key="7">
    <source>
        <dbReference type="RuleBase" id="RU003435"/>
    </source>
</evidence>
<dbReference type="GO" id="GO:0004180">
    <property type="term" value="F:carboxypeptidase activity"/>
    <property type="evidence" value="ECO:0007669"/>
    <property type="project" value="UniProtKB-KW"/>
</dbReference>
<evidence type="ECO:0000256" key="5">
    <source>
        <dbReference type="ARBA" id="ARBA00022833"/>
    </source>
</evidence>
<dbReference type="InterPro" id="IPR024077">
    <property type="entry name" value="Neurolysin/TOP_dom2"/>
</dbReference>
<keyword evidence="4 7" id="KW-0378">Hydrolase</keyword>
<evidence type="ECO:0000256" key="4">
    <source>
        <dbReference type="ARBA" id="ARBA00022801"/>
    </source>
</evidence>
<keyword evidence="3 7" id="KW-0479">Metal-binding</keyword>
<dbReference type="Proteomes" id="UP000000628">
    <property type="component" value="Chromosome"/>
</dbReference>
<evidence type="ECO:0000256" key="6">
    <source>
        <dbReference type="ARBA" id="ARBA00023049"/>
    </source>
</evidence>
<sequence>MGDMSAHINDLDSPFATDSSLPFALPNFAALTTADYEPAIRAGIAAELAEIDAIVAQNDPPTVSNTLDAFETSGQLLSRVMSVFDNELSSNTNEELDDLDERLAPVLSAHHDDIYLNDALYSRLRSLEEILRHNDATHGTEHHTSADTEARYLLSTTLRDFVRAGVELSDDKKQQLRTLNEQASTLESAFGRTLLAGTNAAAILVTNETELQGVPDDVRASAAAAARERGHDQGWLLELQLPTVQPILAHVASRTLREKIHRASVNRGLGGEHDTRQILLDLVRVRAEIAQLLGYEHWAAYVAEDSTAGTTPAINDMLTSLVAPAVRNARREAEVLTQALRDELHDDTAHLQPWDWTYLSEKVRARDYQLDDAALRPYLELHRVVHHGVFAAATRLYGITFHQRDDLKGYHNDVVVYEVHNADGSPLGLFLADWYTRDTKRGGAWMNNLVEQSFLLNHHPVVVNNLNITPPPAGQPTLLTWDEVITLFHEFGHALHGLFAQSHYPSHSGTQVPRDFVEFPSQVNEMWAWDPELLHNYAVHYHTGEPLPQQWIDTLIATRQFNEGFATTEYLAAAILDQAWHQRQPHELPTNPADVEAFEHAALTAAGIQLDLVPPRYRSTYFNHIFAGGYSAGYYSYIWSEVLDADTVQWFHDNGGATRANGDHFRTTLLAPGGSANCLSTYRTFRGRDAHREPLLTRRGLLDNN</sequence>
<protein>
    <submittedName>
        <fullName evidence="9">Peptidyl-dipeptidase Dcp</fullName>
        <ecNumber evidence="9">3.4.15.5</ecNumber>
    </submittedName>
</protein>
<comment type="cofactor">
    <cofactor evidence="7">
        <name>Zn(2+)</name>
        <dbReference type="ChEBI" id="CHEBI:29105"/>
    </cofactor>
    <text evidence="7">Binds 1 zinc ion.</text>
</comment>
<keyword evidence="2 7" id="KW-0645">Protease</keyword>
<dbReference type="eggNOG" id="COG0339">
    <property type="taxonomic scope" value="Bacteria"/>
</dbReference>
<dbReference type="KEGG" id="jde:Jden_1191"/>
<dbReference type="SUPFAM" id="SSF55486">
    <property type="entry name" value="Metalloproteases ('zincins'), catalytic domain"/>
    <property type="match status" value="1"/>
</dbReference>
<evidence type="ECO:0000256" key="1">
    <source>
        <dbReference type="ARBA" id="ARBA00006040"/>
    </source>
</evidence>
<dbReference type="Pfam" id="PF01432">
    <property type="entry name" value="Peptidase_M3"/>
    <property type="match status" value="1"/>
</dbReference>
<proteinExistence type="inferred from homology"/>
<dbReference type="STRING" id="471856.Jden_1191"/>
<evidence type="ECO:0000256" key="3">
    <source>
        <dbReference type="ARBA" id="ARBA00022723"/>
    </source>
</evidence>
<dbReference type="GO" id="GO:0004222">
    <property type="term" value="F:metalloendopeptidase activity"/>
    <property type="evidence" value="ECO:0007669"/>
    <property type="project" value="InterPro"/>
</dbReference>
<evidence type="ECO:0000313" key="10">
    <source>
        <dbReference type="Proteomes" id="UP000000628"/>
    </source>
</evidence>
<dbReference type="InterPro" id="IPR045090">
    <property type="entry name" value="Pept_M3A_M3B"/>
</dbReference>
<dbReference type="CDD" id="cd06456">
    <property type="entry name" value="M3A_DCP"/>
    <property type="match status" value="1"/>
</dbReference>
<dbReference type="FunFam" id="3.40.390.10:FF:000009">
    <property type="entry name" value="Oligopeptidase A"/>
    <property type="match status" value="1"/>
</dbReference>
<keyword evidence="9" id="KW-0121">Carboxypeptidase</keyword>
<comment type="similarity">
    <text evidence="1 7">Belongs to the peptidase M3 family.</text>
</comment>
<gene>
    <name evidence="9" type="ordered locus">Jden_1191</name>
</gene>
<name>C7R3Z0_JONDD</name>
<dbReference type="Gene3D" id="1.10.1370.10">
    <property type="entry name" value="Neurolysin, domain 3"/>
    <property type="match status" value="1"/>
</dbReference>
<dbReference type="PANTHER" id="PTHR43660:SF1">
    <property type="entry name" value="DIPEPTIDYL CARBOXYPEPTIDASE"/>
    <property type="match status" value="1"/>
</dbReference>
<dbReference type="PANTHER" id="PTHR43660">
    <property type="entry name" value="DIPEPTIDYL CARBOXYPEPTIDASE"/>
    <property type="match status" value="1"/>
</dbReference>
<dbReference type="GO" id="GO:0006508">
    <property type="term" value="P:proteolysis"/>
    <property type="evidence" value="ECO:0007669"/>
    <property type="project" value="UniProtKB-KW"/>
</dbReference>
<dbReference type="EC" id="3.4.15.5" evidence="9"/>
<keyword evidence="6 7" id="KW-0482">Metalloprotease</keyword>
<evidence type="ECO:0000259" key="8">
    <source>
        <dbReference type="Pfam" id="PF01432"/>
    </source>
</evidence>
<keyword evidence="10" id="KW-1185">Reference proteome</keyword>
<dbReference type="EMBL" id="CP001706">
    <property type="protein sequence ID" value="ACV08847.1"/>
    <property type="molecule type" value="Genomic_DNA"/>
</dbReference>
<organism evidence="9 10">
    <name type="scientific">Jonesia denitrificans (strain ATCC 14870 / DSM 20603 / BCRC 15368 / CIP 55.134 / JCM 11481 / NBRC 15587 / NCTC 10816 / Prevot 55134)</name>
    <name type="common">Listeria denitrificans</name>
    <dbReference type="NCBI Taxonomy" id="471856"/>
    <lineage>
        <taxon>Bacteria</taxon>
        <taxon>Bacillati</taxon>
        <taxon>Actinomycetota</taxon>
        <taxon>Actinomycetes</taxon>
        <taxon>Micrococcales</taxon>
        <taxon>Jonesiaceae</taxon>
        <taxon>Jonesia</taxon>
    </lineage>
</organism>
<reference evidence="9 10" key="1">
    <citation type="journal article" date="2009" name="Stand. Genomic Sci.">
        <title>Complete genome sequence of Jonesia denitrificans type strain (Prevot 55134).</title>
        <authorList>
            <person name="Pukall R."/>
            <person name="Gehrich-Schroter G."/>
            <person name="Lapidus A."/>
            <person name="Nolan M."/>
            <person name="Glavina Del Rio T."/>
            <person name="Lucas S."/>
            <person name="Chen F."/>
            <person name="Tice H."/>
            <person name="Pitluck S."/>
            <person name="Cheng J.F."/>
            <person name="Copeland A."/>
            <person name="Saunders E."/>
            <person name="Brettin T."/>
            <person name="Detter J.C."/>
            <person name="Bruce D."/>
            <person name="Goodwin L."/>
            <person name="Pati A."/>
            <person name="Ivanova N."/>
            <person name="Mavromatis K."/>
            <person name="Ovchinnikova G."/>
            <person name="Chen A."/>
            <person name="Palaniappan K."/>
            <person name="Land M."/>
            <person name="Hauser L."/>
            <person name="Chang Y.J."/>
            <person name="Jeffries C.D."/>
            <person name="Chain P."/>
            <person name="Goker M."/>
            <person name="Bristow J."/>
            <person name="Eisen J.A."/>
            <person name="Markowitz V."/>
            <person name="Hugenholtz P."/>
            <person name="Kyrpides N.C."/>
            <person name="Klenk H.P."/>
            <person name="Han C."/>
        </authorList>
    </citation>
    <scope>NUCLEOTIDE SEQUENCE [LARGE SCALE GENOMIC DNA]</scope>
    <source>
        <strain evidence="10">ATCC 14870 / DSM 20603 / BCRC 15368 / CIP 55.134 / JCM 11481 / NBRC 15587 / NCTC 10816 / Prevot 55134</strain>
    </source>
</reference>
<dbReference type="HOGENOM" id="CLU_001805_4_0_11"/>
<keyword evidence="5 7" id="KW-0862">Zinc</keyword>
<dbReference type="InterPro" id="IPR034005">
    <property type="entry name" value="M3A_DCP"/>
</dbReference>
<evidence type="ECO:0000313" key="9">
    <source>
        <dbReference type="EMBL" id="ACV08847.1"/>
    </source>
</evidence>
<dbReference type="GO" id="GO:0008241">
    <property type="term" value="F:peptidyl-dipeptidase activity"/>
    <property type="evidence" value="ECO:0007669"/>
    <property type="project" value="UniProtKB-EC"/>
</dbReference>
<dbReference type="GO" id="GO:0005829">
    <property type="term" value="C:cytosol"/>
    <property type="evidence" value="ECO:0007669"/>
    <property type="project" value="UniProtKB-ARBA"/>
</dbReference>